<dbReference type="AlphaFoldDB" id="A0ABD1AWT1"/>
<dbReference type="Proteomes" id="UP001558713">
    <property type="component" value="Unassembled WGS sequence"/>
</dbReference>
<proteinExistence type="predicted"/>
<gene>
    <name evidence="1" type="ORF">V5N11_032668</name>
</gene>
<name>A0ABD1AWT1_CARAN</name>
<keyword evidence="2" id="KW-1185">Reference proteome</keyword>
<organism evidence="1 2">
    <name type="scientific">Cardamine amara subsp. amara</name>
    <dbReference type="NCBI Taxonomy" id="228776"/>
    <lineage>
        <taxon>Eukaryota</taxon>
        <taxon>Viridiplantae</taxon>
        <taxon>Streptophyta</taxon>
        <taxon>Embryophyta</taxon>
        <taxon>Tracheophyta</taxon>
        <taxon>Spermatophyta</taxon>
        <taxon>Magnoliopsida</taxon>
        <taxon>eudicotyledons</taxon>
        <taxon>Gunneridae</taxon>
        <taxon>Pentapetalae</taxon>
        <taxon>rosids</taxon>
        <taxon>malvids</taxon>
        <taxon>Brassicales</taxon>
        <taxon>Brassicaceae</taxon>
        <taxon>Cardamineae</taxon>
        <taxon>Cardamine</taxon>
    </lineage>
</organism>
<sequence length="97" mass="10984">MWLILLKCMGEKIKKNQNDESLPNNQPMKYAITTELEMSDSARILPLVPQEINGEFEVQAKEAMMEKDGDISVLRIPVTMMTSGKSNIVLLQKEKST</sequence>
<reference evidence="1 2" key="1">
    <citation type="submission" date="2024-04" db="EMBL/GenBank/DDBJ databases">
        <title>Genome assembly C_amara_ONT_v2.</title>
        <authorList>
            <person name="Yant L."/>
            <person name="Moore C."/>
            <person name="Slenker M."/>
        </authorList>
    </citation>
    <scope>NUCLEOTIDE SEQUENCE [LARGE SCALE GENOMIC DNA]</scope>
    <source>
        <tissue evidence="1">Leaf</tissue>
    </source>
</reference>
<protein>
    <submittedName>
        <fullName evidence="1">Uncharacterized protein</fullName>
    </submittedName>
</protein>
<accession>A0ABD1AWT1</accession>
<evidence type="ECO:0000313" key="1">
    <source>
        <dbReference type="EMBL" id="KAL1211205.1"/>
    </source>
</evidence>
<dbReference type="EMBL" id="JBANAX010000381">
    <property type="protein sequence ID" value="KAL1211205.1"/>
    <property type="molecule type" value="Genomic_DNA"/>
</dbReference>
<comment type="caution">
    <text evidence="1">The sequence shown here is derived from an EMBL/GenBank/DDBJ whole genome shotgun (WGS) entry which is preliminary data.</text>
</comment>
<evidence type="ECO:0000313" key="2">
    <source>
        <dbReference type="Proteomes" id="UP001558713"/>
    </source>
</evidence>